<dbReference type="AlphaFoldDB" id="F8GYX8"/>
<dbReference type="KEGG" id="cnc:CNE_BB2p02650"/>
<dbReference type="GeneID" id="34307550"/>
<evidence type="ECO:0000313" key="5">
    <source>
        <dbReference type="Proteomes" id="UP000006798"/>
    </source>
</evidence>
<dbReference type="InterPro" id="IPR006680">
    <property type="entry name" value="Amidohydro-rel"/>
</dbReference>
<proteinExistence type="inferred from homology"/>
<dbReference type="SUPFAM" id="SSF51338">
    <property type="entry name" value="Composite domain of metallo-dependent hydrolases"/>
    <property type="match status" value="1"/>
</dbReference>
<dbReference type="Proteomes" id="UP000006798">
    <property type="component" value="Plasmid pBB2"/>
</dbReference>
<gene>
    <name evidence="4" type="ordered locus">CNE_BB2p02650</name>
</gene>
<keyword evidence="4" id="KW-0614">Plasmid</keyword>
<dbReference type="RefSeq" id="WP_013954352.1">
    <property type="nucleotide sequence ID" value="NC_015724.1"/>
</dbReference>
<dbReference type="PANTHER" id="PTHR43794:SF11">
    <property type="entry name" value="AMIDOHYDROLASE-RELATED DOMAIN-CONTAINING PROTEIN"/>
    <property type="match status" value="1"/>
</dbReference>
<dbReference type="InterPro" id="IPR032466">
    <property type="entry name" value="Metal_Hydrolase"/>
</dbReference>
<reference evidence="4 5" key="1">
    <citation type="journal article" date="2011" name="J. Bacteriol.">
        <title>Complete genome sequence of the type strain Cupriavidus necator N-1.</title>
        <authorList>
            <person name="Poehlein A."/>
            <person name="Kusian B."/>
            <person name="Friedrich B."/>
            <person name="Daniel R."/>
            <person name="Bowien B."/>
        </authorList>
    </citation>
    <scope>NUCLEOTIDE SEQUENCE [LARGE SCALE GENOMIC DNA]</scope>
    <source>
        <strain evidence="5">ATCC 43291 / DSM 13513 / CCUG 52238 / LMG 8453 / N-1</strain>
        <plasmid evidence="4 5">pBB2</plasmid>
    </source>
</reference>
<organism evidence="4 5">
    <name type="scientific">Cupriavidus necator (strain ATCC 43291 / DSM 13513 / CCUG 52238 / LMG 8453 / N-1)</name>
    <name type="common">Ralstonia eutropha</name>
    <dbReference type="NCBI Taxonomy" id="1042878"/>
    <lineage>
        <taxon>Bacteria</taxon>
        <taxon>Pseudomonadati</taxon>
        <taxon>Pseudomonadota</taxon>
        <taxon>Betaproteobacteria</taxon>
        <taxon>Burkholderiales</taxon>
        <taxon>Burkholderiaceae</taxon>
        <taxon>Cupriavidus</taxon>
    </lineage>
</organism>
<dbReference type="InterPro" id="IPR050287">
    <property type="entry name" value="MTA/SAH_deaminase"/>
</dbReference>
<name>F8GYX8_CUPNN</name>
<keyword evidence="2 4" id="KW-0378">Hydrolase</keyword>
<evidence type="ECO:0000313" key="4">
    <source>
        <dbReference type="EMBL" id="AEI83069.1"/>
    </source>
</evidence>
<dbReference type="InterPro" id="IPR011059">
    <property type="entry name" value="Metal-dep_hydrolase_composite"/>
</dbReference>
<dbReference type="Gene3D" id="2.30.40.10">
    <property type="entry name" value="Urease, subunit C, domain 1"/>
    <property type="match status" value="1"/>
</dbReference>
<evidence type="ECO:0000256" key="1">
    <source>
        <dbReference type="ARBA" id="ARBA00006745"/>
    </source>
</evidence>
<evidence type="ECO:0000259" key="3">
    <source>
        <dbReference type="Pfam" id="PF01979"/>
    </source>
</evidence>
<dbReference type="GO" id="GO:0016810">
    <property type="term" value="F:hydrolase activity, acting on carbon-nitrogen (but not peptide) bonds"/>
    <property type="evidence" value="ECO:0007669"/>
    <property type="project" value="InterPro"/>
</dbReference>
<protein>
    <submittedName>
        <fullName evidence="4">Amidohydrolase family protein 16</fullName>
    </submittedName>
</protein>
<dbReference type="Pfam" id="PF01979">
    <property type="entry name" value="Amidohydro_1"/>
    <property type="match status" value="1"/>
</dbReference>
<comment type="similarity">
    <text evidence="1">Belongs to the metallo-dependent hydrolases superfamily. ATZ/TRZ family.</text>
</comment>
<dbReference type="PANTHER" id="PTHR43794">
    <property type="entry name" value="AMINOHYDROLASE SSNA-RELATED"/>
    <property type="match status" value="1"/>
</dbReference>
<geneLocation type="plasmid" evidence="4 5">
    <name>pBB2</name>
</geneLocation>
<accession>F8GYX8</accession>
<feature type="domain" description="Amidohydrolase-related" evidence="3">
    <location>
        <begin position="53"/>
        <end position="434"/>
    </location>
</feature>
<dbReference type="SUPFAM" id="SSF51556">
    <property type="entry name" value="Metallo-dependent hydrolases"/>
    <property type="match status" value="1"/>
</dbReference>
<dbReference type="Gene3D" id="3.20.20.140">
    <property type="entry name" value="Metal-dependent hydrolases"/>
    <property type="match status" value="1"/>
</dbReference>
<dbReference type="HOGENOM" id="CLU_012358_2_3_4"/>
<evidence type="ECO:0000256" key="2">
    <source>
        <dbReference type="ARBA" id="ARBA00022801"/>
    </source>
</evidence>
<dbReference type="EMBL" id="CP002880">
    <property type="protein sequence ID" value="AEI83069.1"/>
    <property type="molecule type" value="Genomic_DNA"/>
</dbReference>
<sequence length="470" mass="50602">MNRTVIKNADILTMDAGLGELRADVLIEGDRIAAIGTDLPVHDAEVIDATGMILMPGMVDGHRHVWEIIDMGRLVKSRPAEYAQTYQQWKMRTIVCMTPEDNYLAGLIGGLQAIDSGVTSLFDFAHGQPTEACAMGAAQGLKDSGIAGWFGFQLGVSSSYQAGDTVPLAKADGERIAKTTEVHWATAERLQRELFSDSSALLQLALAPSGNIGSSLDDIRTEWTRARGMGVGMLAAHIHKPEHPLPAGIMGHRDSGIRDLHDAGLLGPDYQATHANRLTAEELAMLRDSGGMLCATAMGEFPYVMSASKGPSVHGRSRSAGVPTSMGIDISLALPGDYFEHVRATYWNLYLDPECRALMRACDSEYILDFATAHGAQALRLGDTTGSIQVGKRADLVLLSTERVGFAMAGSLADRVVMFAGTADVDSVWIAGKARKRHGKMIGVDWRALKAQLVEAQQRIGRQAATIRFT</sequence>